<organism evidence="1 2">
    <name type="scientific">Caerostris extrusa</name>
    <name type="common">Bark spider</name>
    <name type="synonym">Caerostris bankana</name>
    <dbReference type="NCBI Taxonomy" id="172846"/>
    <lineage>
        <taxon>Eukaryota</taxon>
        <taxon>Metazoa</taxon>
        <taxon>Ecdysozoa</taxon>
        <taxon>Arthropoda</taxon>
        <taxon>Chelicerata</taxon>
        <taxon>Arachnida</taxon>
        <taxon>Araneae</taxon>
        <taxon>Araneomorphae</taxon>
        <taxon>Entelegynae</taxon>
        <taxon>Araneoidea</taxon>
        <taxon>Araneidae</taxon>
        <taxon>Caerostris</taxon>
    </lineage>
</organism>
<dbReference type="Proteomes" id="UP001054945">
    <property type="component" value="Unassembled WGS sequence"/>
</dbReference>
<keyword evidence="2" id="KW-1185">Reference proteome</keyword>
<proteinExistence type="predicted"/>
<comment type="caution">
    <text evidence="1">The sequence shown here is derived from an EMBL/GenBank/DDBJ whole genome shotgun (WGS) entry which is preliminary data.</text>
</comment>
<accession>A0AAV4NUX8</accession>
<protein>
    <submittedName>
        <fullName evidence="1">Uncharacterized protein</fullName>
    </submittedName>
</protein>
<sequence length="131" mass="15180">MYVTVDGFVPIISFEKDSFVRKRTNSLSVQGLWKHFSTTFVTCPLEFCSEIHSDLYLKDELFQMHLHSTNVLEKYYLTTFTSLKSMKKAEIEVPVILFAFLVLKSIHIQSRVLAVARYDVEAFICVQTSSR</sequence>
<gene>
    <name evidence="1" type="ORF">CEXT_517561</name>
</gene>
<evidence type="ECO:0000313" key="1">
    <source>
        <dbReference type="EMBL" id="GIX88110.1"/>
    </source>
</evidence>
<reference evidence="1 2" key="1">
    <citation type="submission" date="2021-06" db="EMBL/GenBank/DDBJ databases">
        <title>Caerostris extrusa draft genome.</title>
        <authorList>
            <person name="Kono N."/>
            <person name="Arakawa K."/>
        </authorList>
    </citation>
    <scope>NUCLEOTIDE SEQUENCE [LARGE SCALE GENOMIC DNA]</scope>
</reference>
<dbReference type="EMBL" id="BPLR01003738">
    <property type="protein sequence ID" value="GIX88110.1"/>
    <property type="molecule type" value="Genomic_DNA"/>
</dbReference>
<evidence type="ECO:0000313" key="2">
    <source>
        <dbReference type="Proteomes" id="UP001054945"/>
    </source>
</evidence>
<feature type="non-terminal residue" evidence="1">
    <location>
        <position position="131"/>
    </location>
</feature>
<dbReference type="AlphaFoldDB" id="A0AAV4NUX8"/>
<name>A0AAV4NUX8_CAEEX</name>